<dbReference type="EMBL" id="FNAS01000005">
    <property type="protein sequence ID" value="SDE24848.1"/>
    <property type="molecule type" value="Genomic_DNA"/>
</dbReference>
<dbReference type="GO" id="GO:0016779">
    <property type="term" value="F:nucleotidyltransferase activity"/>
    <property type="evidence" value="ECO:0007669"/>
    <property type="project" value="UniProtKB-KW"/>
</dbReference>
<organism evidence="1 2">
    <name type="scientific">Riemerella columbipharyngis</name>
    <dbReference type="NCBI Taxonomy" id="1071918"/>
    <lineage>
        <taxon>Bacteria</taxon>
        <taxon>Pseudomonadati</taxon>
        <taxon>Bacteroidota</taxon>
        <taxon>Flavobacteriia</taxon>
        <taxon>Flavobacteriales</taxon>
        <taxon>Weeksellaceae</taxon>
        <taxon>Riemerella</taxon>
    </lineage>
</organism>
<dbReference type="Proteomes" id="UP000198517">
    <property type="component" value="Unassembled WGS sequence"/>
</dbReference>
<name>A0A1G7BCJ4_9FLAO</name>
<keyword evidence="2" id="KW-1185">Reference proteome</keyword>
<accession>A0A1G7BCJ4</accession>
<protein>
    <submittedName>
        <fullName evidence="1">Sulfate adenylyltransferase subunit 2</fullName>
    </submittedName>
</protein>
<dbReference type="AlphaFoldDB" id="A0A1G7BCJ4"/>
<sequence length="63" mass="7299">MHLLNNTMQSIKALSEKTDRVLLFHSANGKDSIALLEMLSPHFKEIKCVYMVKNLNHINKYIL</sequence>
<reference evidence="1 2" key="1">
    <citation type="submission" date="2016-10" db="EMBL/GenBank/DDBJ databases">
        <authorList>
            <person name="de Groot N.N."/>
        </authorList>
    </citation>
    <scope>NUCLEOTIDE SEQUENCE [LARGE SCALE GENOMIC DNA]</scope>
    <source>
        <strain evidence="1 2">DSM 24015</strain>
    </source>
</reference>
<gene>
    <name evidence="1" type="ORF">SAMN05421544_105118</name>
</gene>
<dbReference type="STRING" id="1071918.SAMN05421544_105118"/>
<keyword evidence="1" id="KW-0548">Nucleotidyltransferase</keyword>
<evidence type="ECO:0000313" key="2">
    <source>
        <dbReference type="Proteomes" id="UP000198517"/>
    </source>
</evidence>
<keyword evidence="1" id="KW-0808">Transferase</keyword>
<evidence type="ECO:0000313" key="1">
    <source>
        <dbReference type="EMBL" id="SDE24848.1"/>
    </source>
</evidence>
<proteinExistence type="predicted"/>